<dbReference type="Proteomes" id="UP000293846">
    <property type="component" value="Unassembled WGS sequence"/>
</dbReference>
<reference evidence="1 2" key="1">
    <citation type="submission" date="2019-03" db="EMBL/GenBank/DDBJ databases">
        <authorList>
            <person name="Jensen L."/>
            <person name="Storgaard J."/>
            <person name="Sulaj E."/>
            <person name="Schramm A."/>
            <person name="Marshall I.P.G."/>
        </authorList>
    </citation>
    <scope>NUCLEOTIDE SEQUENCE [LARGE SCALE GENOMIC DNA]</scope>
    <source>
        <strain evidence="1 2">2017H2G3</strain>
    </source>
</reference>
<protein>
    <submittedName>
        <fullName evidence="1">Uncharacterized protein</fullName>
    </submittedName>
</protein>
<gene>
    <name evidence="1" type="ORF">E0Y62_07320</name>
</gene>
<proteinExistence type="predicted"/>
<sequence>MPIITNSFYDPFYYGYPGVPYGPWYPPVSPSYFPISQQIHHGQPIPYHNLYNNAIYTPFNVGHGGGPSIAPINIGQIHVPTHSIPVIPAIPAHR</sequence>
<organism evidence="1 2">
    <name type="scientific">Cytobacillus praedii</name>
    <dbReference type="NCBI Taxonomy" id="1742358"/>
    <lineage>
        <taxon>Bacteria</taxon>
        <taxon>Bacillati</taxon>
        <taxon>Bacillota</taxon>
        <taxon>Bacilli</taxon>
        <taxon>Bacillales</taxon>
        <taxon>Bacillaceae</taxon>
        <taxon>Cytobacillus</taxon>
    </lineage>
</organism>
<dbReference type="EMBL" id="SJTH01000006">
    <property type="protein sequence ID" value="TCJ05022.1"/>
    <property type="molecule type" value="Genomic_DNA"/>
</dbReference>
<evidence type="ECO:0000313" key="2">
    <source>
        <dbReference type="Proteomes" id="UP000293846"/>
    </source>
</evidence>
<name>A0A4R1AX41_9BACI</name>
<dbReference type="RefSeq" id="WP_057767674.1">
    <property type="nucleotide sequence ID" value="NZ_CP183326.1"/>
</dbReference>
<keyword evidence="2" id="KW-1185">Reference proteome</keyword>
<dbReference type="AlphaFoldDB" id="A0A4R1AX41"/>
<comment type="caution">
    <text evidence="1">The sequence shown here is derived from an EMBL/GenBank/DDBJ whole genome shotgun (WGS) entry which is preliminary data.</text>
</comment>
<evidence type="ECO:0000313" key="1">
    <source>
        <dbReference type="EMBL" id="TCJ05022.1"/>
    </source>
</evidence>
<accession>A0A4R1AX41</accession>